<comment type="caution">
    <text evidence="3">The sequence shown here is derived from an EMBL/GenBank/DDBJ whole genome shotgun (WGS) entry which is preliminary data.</text>
</comment>
<organism evidence="3 4">
    <name type="scientific">Riccia sorocarpa</name>
    <dbReference type="NCBI Taxonomy" id="122646"/>
    <lineage>
        <taxon>Eukaryota</taxon>
        <taxon>Viridiplantae</taxon>
        <taxon>Streptophyta</taxon>
        <taxon>Embryophyta</taxon>
        <taxon>Marchantiophyta</taxon>
        <taxon>Marchantiopsida</taxon>
        <taxon>Marchantiidae</taxon>
        <taxon>Marchantiales</taxon>
        <taxon>Ricciaceae</taxon>
        <taxon>Riccia</taxon>
    </lineage>
</organism>
<evidence type="ECO:0000313" key="4">
    <source>
        <dbReference type="Proteomes" id="UP001633002"/>
    </source>
</evidence>
<dbReference type="Proteomes" id="UP001633002">
    <property type="component" value="Unassembled WGS sequence"/>
</dbReference>
<feature type="coiled-coil region" evidence="1">
    <location>
        <begin position="534"/>
        <end position="596"/>
    </location>
</feature>
<protein>
    <submittedName>
        <fullName evidence="3">Uncharacterized protein</fullName>
    </submittedName>
</protein>
<gene>
    <name evidence="3" type="ORF">R1sor_022592</name>
</gene>
<feature type="compositionally biased region" description="Acidic residues" evidence="2">
    <location>
        <begin position="335"/>
        <end position="349"/>
    </location>
</feature>
<feature type="compositionally biased region" description="Acidic residues" evidence="2">
    <location>
        <begin position="433"/>
        <end position="445"/>
    </location>
</feature>
<sequence>MRDGANVTDRKYLSHLEFFLEAKAGRFFGTKKDERRPISLASLEGFEEEIEKVKTYLFWKRRQFKRPSFIPKFILMAPKTKKDRQAKTHAKASAPKTTPPPSSSNPSTPNAKMGPCKPIALPSIELKKFRPQLEDLGLGFLFWRWDYTAEPLVKEFATAKSTVALPHRGKPHEWTIEHYRKMLGRTKEQEEPGIVWDTAIQRLNMPEGVNPDDLFEEKRKQNDKNGYKTKTYADPLRRVIAESLMALFCPIRMTYLVVHKVAFIERLLLKEKVNWGSIFCHHVQNAMMTVSDGSPIYIGAFLAHLHLKNEWLTVEERSLYEEADPYSKISADYSSSEEEDDTSDEEEKAEEAKEVGEVVKDTESDEDEDEDGDKDKDKAQIEGDSPPPSPTSPNYSPDQILVKQMRGKKRKVLRFDEANTKMKASKKKKEVEEEKEEEKDSEEKEAELLTQIVEDGPSQVQTSTPRPSVSINLTADYLTRYFVTPFVTLKEIGKQLFKNFTPGPDHLNMVNELIRRSNEWQESTAKVFKAQQRANEANEEKKVALEYAKHKEQEKISLEDRVKELEGKIETIEKEKTSLIEEAKKKDKKIKNLQVEWIDRQEVEDKEVILGNLRDSVESILATLKEVPAKEKKKISFNQLAEQVKGDYENVLKEHRGDFERFRASLLSETEAPTTSGGKSSS</sequence>
<name>A0ABD3GM22_9MARC</name>
<evidence type="ECO:0000256" key="1">
    <source>
        <dbReference type="SAM" id="Coils"/>
    </source>
</evidence>
<evidence type="ECO:0000313" key="3">
    <source>
        <dbReference type="EMBL" id="KAL3679636.1"/>
    </source>
</evidence>
<keyword evidence="1" id="KW-0175">Coiled coil</keyword>
<evidence type="ECO:0000256" key="2">
    <source>
        <dbReference type="SAM" id="MobiDB-lite"/>
    </source>
</evidence>
<reference evidence="3 4" key="1">
    <citation type="submission" date="2024-09" db="EMBL/GenBank/DDBJ databases">
        <title>Chromosome-scale assembly of Riccia sorocarpa.</title>
        <authorList>
            <person name="Paukszto L."/>
        </authorList>
    </citation>
    <scope>NUCLEOTIDE SEQUENCE [LARGE SCALE GENOMIC DNA]</scope>
    <source>
        <strain evidence="3">LP-2024</strain>
        <tissue evidence="3">Aerial parts of the thallus</tissue>
    </source>
</reference>
<feature type="region of interest" description="Disordered" evidence="2">
    <location>
        <begin position="417"/>
        <end position="447"/>
    </location>
</feature>
<proteinExistence type="predicted"/>
<feature type="region of interest" description="Disordered" evidence="2">
    <location>
        <begin position="330"/>
        <end position="398"/>
    </location>
</feature>
<accession>A0ABD3GM22</accession>
<dbReference type="AlphaFoldDB" id="A0ABD3GM22"/>
<keyword evidence="4" id="KW-1185">Reference proteome</keyword>
<dbReference type="EMBL" id="JBJQOH010000007">
    <property type="protein sequence ID" value="KAL3679636.1"/>
    <property type="molecule type" value="Genomic_DNA"/>
</dbReference>
<feature type="compositionally biased region" description="Basic and acidic residues" evidence="2">
    <location>
        <begin position="350"/>
        <end position="362"/>
    </location>
</feature>
<feature type="compositionally biased region" description="Acidic residues" evidence="2">
    <location>
        <begin position="363"/>
        <end position="372"/>
    </location>
</feature>
<feature type="compositionally biased region" description="Basic residues" evidence="2">
    <location>
        <begin position="80"/>
        <end position="90"/>
    </location>
</feature>
<feature type="region of interest" description="Disordered" evidence="2">
    <location>
        <begin position="80"/>
        <end position="116"/>
    </location>
</feature>